<evidence type="ECO:0000313" key="1">
    <source>
        <dbReference type="EMBL" id="JAH04927.1"/>
    </source>
</evidence>
<proteinExistence type="predicted"/>
<organism evidence="1">
    <name type="scientific">Anguilla anguilla</name>
    <name type="common">European freshwater eel</name>
    <name type="synonym">Muraena anguilla</name>
    <dbReference type="NCBI Taxonomy" id="7936"/>
    <lineage>
        <taxon>Eukaryota</taxon>
        <taxon>Metazoa</taxon>
        <taxon>Chordata</taxon>
        <taxon>Craniata</taxon>
        <taxon>Vertebrata</taxon>
        <taxon>Euteleostomi</taxon>
        <taxon>Actinopterygii</taxon>
        <taxon>Neopterygii</taxon>
        <taxon>Teleostei</taxon>
        <taxon>Anguilliformes</taxon>
        <taxon>Anguillidae</taxon>
        <taxon>Anguilla</taxon>
    </lineage>
</organism>
<dbReference type="EMBL" id="GBXM01103650">
    <property type="protein sequence ID" value="JAH04927.1"/>
    <property type="molecule type" value="Transcribed_RNA"/>
</dbReference>
<dbReference type="AlphaFoldDB" id="A0A0E9PKW3"/>
<reference evidence="1" key="1">
    <citation type="submission" date="2014-11" db="EMBL/GenBank/DDBJ databases">
        <authorList>
            <person name="Amaro Gonzalez C."/>
        </authorList>
    </citation>
    <scope>NUCLEOTIDE SEQUENCE</scope>
</reference>
<reference evidence="1" key="2">
    <citation type="journal article" date="2015" name="Fish Shellfish Immunol.">
        <title>Early steps in the European eel (Anguilla anguilla)-Vibrio vulnificus interaction in the gills: Role of the RtxA13 toxin.</title>
        <authorList>
            <person name="Callol A."/>
            <person name="Pajuelo D."/>
            <person name="Ebbesson L."/>
            <person name="Teles M."/>
            <person name="MacKenzie S."/>
            <person name="Amaro C."/>
        </authorList>
    </citation>
    <scope>NUCLEOTIDE SEQUENCE</scope>
</reference>
<name>A0A0E9PKW3_ANGAN</name>
<protein>
    <submittedName>
        <fullName evidence="1">Uncharacterized protein</fullName>
    </submittedName>
</protein>
<sequence length="20" mass="2539">MICRNSAAYFFFNWKLNHIY</sequence>
<accession>A0A0E9PKW3</accession>